<accession>A0A9W5VCC7</accession>
<feature type="transmembrane region" description="Helical" evidence="1">
    <location>
        <begin position="29"/>
        <end position="48"/>
    </location>
</feature>
<dbReference type="AlphaFoldDB" id="A0A9W5VCC7"/>
<dbReference type="Proteomes" id="UP000013989">
    <property type="component" value="Unassembled WGS sequence"/>
</dbReference>
<keyword evidence="1" id="KW-0812">Transmembrane</keyword>
<sequence>MALDVRPVAPYIGVRIEITSGLYLSGMPIVAPYIGAWIEILQLAQLFFRFQSHLI</sequence>
<keyword evidence="1" id="KW-0472">Membrane</keyword>
<keyword evidence="1" id="KW-1133">Transmembrane helix</keyword>
<reference evidence="2 3" key="1">
    <citation type="submission" date="2012-12" db="EMBL/GenBank/DDBJ databases">
        <title>The Genome Sequence of Bacillus cereus ISP2954.</title>
        <authorList>
            <consortium name="The Broad Institute Genome Sequencing Platform"/>
            <consortium name="The Broad Institute Genome Sequencing Center for Infectious Disease"/>
            <person name="Feldgarden M."/>
            <person name="Van der Auwera G.A."/>
            <person name="Mahillon J."/>
            <person name="Duprez V."/>
            <person name="Timmery S."/>
            <person name="Mattelet C."/>
            <person name="Dierick K."/>
            <person name="Sun M."/>
            <person name="Yu Z."/>
            <person name="Zhu L."/>
            <person name="Hu X."/>
            <person name="Shank E.B."/>
            <person name="Swiecicka I."/>
            <person name="Hansen B.M."/>
            <person name="Andrup L."/>
            <person name="Walker B."/>
            <person name="Young S.K."/>
            <person name="Zeng Q."/>
            <person name="Gargeya S."/>
            <person name="Fitzgerald M."/>
            <person name="Haas B."/>
            <person name="Abouelleil A."/>
            <person name="Alvarado L."/>
            <person name="Arachchi H.M."/>
            <person name="Berlin A.M."/>
            <person name="Chapman S.B."/>
            <person name="Dewar J."/>
            <person name="Goldberg J."/>
            <person name="Griggs A."/>
            <person name="Gujja S."/>
            <person name="Hansen M."/>
            <person name="Howarth C."/>
            <person name="Imamovic A."/>
            <person name="Larimer J."/>
            <person name="McCowan C."/>
            <person name="Murphy C."/>
            <person name="Neiman D."/>
            <person name="Pearson M."/>
            <person name="Priest M."/>
            <person name="Roberts A."/>
            <person name="Saif S."/>
            <person name="Shea T."/>
            <person name="Sisk P."/>
            <person name="Sykes S."/>
            <person name="Wortman J."/>
            <person name="Nusbaum C."/>
            <person name="Birren B."/>
        </authorList>
    </citation>
    <scope>NUCLEOTIDE SEQUENCE [LARGE SCALE GENOMIC DNA]</scope>
    <source>
        <strain evidence="2 3">ISP2954</strain>
    </source>
</reference>
<evidence type="ECO:0000313" key="2">
    <source>
        <dbReference type="EMBL" id="EOP55658.1"/>
    </source>
</evidence>
<evidence type="ECO:0000313" key="3">
    <source>
        <dbReference type="Proteomes" id="UP000013989"/>
    </source>
</evidence>
<dbReference type="EMBL" id="AHEJ01000110">
    <property type="protein sequence ID" value="EOP55658.1"/>
    <property type="molecule type" value="Genomic_DNA"/>
</dbReference>
<proteinExistence type="predicted"/>
<gene>
    <name evidence="2" type="ORF">IGU_04918</name>
</gene>
<protein>
    <submittedName>
        <fullName evidence="2">Uncharacterized protein</fullName>
    </submittedName>
</protein>
<evidence type="ECO:0000256" key="1">
    <source>
        <dbReference type="SAM" id="Phobius"/>
    </source>
</evidence>
<organism evidence="2 3">
    <name type="scientific">Bacillus cereus ISP2954</name>
    <dbReference type="NCBI Taxonomy" id="1053215"/>
    <lineage>
        <taxon>Bacteria</taxon>
        <taxon>Bacillati</taxon>
        <taxon>Bacillota</taxon>
        <taxon>Bacilli</taxon>
        <taxon>Bacillales</taxon>
        <taxon>Bacillaceae</taxon>
        <taxon>Bacillus</taxon>
        <taxon>Bacillus cereus group</taxon>
    </lineage>
</organism>
<comment type="caution">
    <text evidence="2">The sequence shown here is derived from an EMBL/GenBank/DDBJ whole genome shotgun (WGS) entry which is preliminary data.</text>
</comment>
<name>A0A9W5VCC7_BACCE</name>